<dbReference type="AlphaFoldDB" id="A0A5M3WD98"/>
<dbReference type="Pfam" id="PF02909">
    <property type="entry name" value="TetR_C_1"/>
    <property type="match status" value="1"/>
</dbReference>
<dbReference type="RefSeq" id="WP_155342156.1">
    <property type="nucleotide sequence ID" value="NZ_BAAABN010000052.1"/>
</dbReference>
<dbReference type="InterPro" id="IPR050109">
    <property type="entry name" value="HTH-type_TetR-like_transc_reg"/>
</dbReference>
<dbReference type="SUPFAM" id="SSF48498">
    <property type="entry name" value="Tetracyclin repressor-like, C-terminal domain"/>
    <property type="match status" value="1"/>
</dbReference>
<dbReference type="InterPro" id="IPR001647">
    <property type="entry name" value="HTH_TetR"/>
</dbReference>
<dbReference type="SUPFAM" id="SSF46689">
    <property type="entry name" value="Homeodomain-like"/>
    <property type="match status" value="1"/>
</dbReference>
<dbReference type="Proteomes" id="UP000334990">
    <property type="component" value="Unassembled WGS sequence"/>
</dbReference>
<evidence type="ECO:0000313" key="6">
    <source>
        <dbReference type="EMBL" id="GES06240.1"/>
    </source>
</evidence>
<dbReference type="PANTHER" id="PTHR30055">
    <property type="entry name" value="HTH-TYPE TRANSCRIPTIONAL REGULATOR RUTR"/>
    <property type="match status" value="1"/>
</dbReference>
<keyword evidence="1" id="KW-0805">Transcription regulation</keyword>
<evidence type="ECO:0000256" key="1">
    <source>
        <dbReference type="ARBA" id="ARBA00023015"/>
    </source>
</evidence>
<dbReference type="InterPro" id="IPR004111">
    <property type="entry name" value="Repressor_TetR_C"/>
</dbReference>
<keyword evidence="3" id="KW-0804">Transcription</keyword>
<gene>
    <name evidence="6" type="ORF">Acor_83090</name>
</gene>
<evidence type="ECO:0000256" key="3">
    <source>
        <dbReference type="ARBA" id="ARBA00023163"/>
    </source>
</evidence>
<dbReference type="InterPro" id="IPR009057">
    <property type="entry name" value="Homeodomain-like_sf"/>
</dbReference>
<dbReference type="Gene3D" id="1.10.357.10">
    <property type="entry name" value="Tetracycline Repressor, domain 2"/>
    <property type="match status" value="1"/>
</dbReference>
<feature type="DNA-binding region" description="H-T-H motif" evidence="4">
    <location>
        <begin position="58"/>
        <end position="77"/>
    </location>
</feature>
<evidence type="ECO:0000256" key="2">
    <source>
        <dbReference type="ARBA" id="ARBA00023125"/>
    </source>
</evidence>
<dbReference type="InterPro" id="IPR036271">
    <property type="entry name" value="Tet_transcr_reg_TetR-rel_C_sf"/>
</dbReference>
<feature type="domain" description="HTH tetR-type" evidence="5">
    <location>
        <begin position="35"/>
        <end position="95"/>
    </location>
</feature>
<reference evidence="6 7" key="1">
    <citation type="submission" date="2019-10" db="EMBL/GenBank/DDBJ databases">
        <title>Whole genome shotgun sequence of Acrocarpospora corrugata NBRC 13972.</title>
        <authorList>
            <person name="Ichikawa N."/>
            <person name="Kimura A."/>
            <person name="Kitahashi Y."/>
            <person name="Komaki H."/>
            <person name="Oguchi A."/>
        </authorList>
    </citation>
    <scope>NUCLEOTIDE SEQUENCE [LARGE SCALE GENOMIC DNA]</scope>
    <source>
        <strain evidence="6 7">NBRC 13972</strain>
    </source>
</reference>
<organism evidence="6 7">
    <name type="scientific">Acrocarpospora corrugata</name>
    <dbReference type="NCBI Taxonomy" id="35763"/>
    <lineage>
        <taxon>Bacteria</taxon>
        <taxon>Bacillati</taxon>
        <taxon>Actinomycetota</taxon>
        <taxon>Actinomycetes</taxon>
        <taxon>Streptosporangiales</taxon>
        <taxon>Streptosporangiaceae</taxon>
        <taxon>Acrocarpospora</taxon>
    </lineage>
</organism>
<dbReference type="GO" id="GO:0045892">
    <property type="term" value="P:negative regulation of DNA-templated transcription"/>
    <property type="evidence" value="ECO:0007669"/>
    <property type="project" value="InterPro"/>
</dbReference>
<comment type="caution">
    <text evidence="6">The sequence shown here is derived from an EMBL/GenBank/DDBJ whole genome shotgun (WGS) entry which is preliminary data.</text>
</comment>
<protein>
    <submittedName>
        <fullName evidence="6">TetR family transcriptional regulator</fullName>
    </submittedName>
</protein>
<sequence>MVVYAGQGDPQRTLALLWRASSAGPARPARGPKPALTVDAILNAAIAVADESGLDGLSMRAVGERLGHTAMSLYTYVPTKRELIDLMYDQAHAGLARTEPSGGWRAETEAWADDLQACYLRHPWLLQVSHARPVLGPHEQAVLERVLRVLGPAELPSATVRAVVSSLFSLVRGSAQSIAEARSAAGSTGTPDQEWWSLRSRLMREIVPDFAERFPHSTLLAAQPPPDGADQWERMARDAFTGGLAILLDGLERHSTSG</sequence>
<dbReference type="PANTHER" id="PTHR30055:SF151">
    <property type="entry name" value="TRANSCRIPTIONAL REGULATORY PROTEIN"/>
    <property type="match status" value="1"/>
</dbReference>
<dbReference type="PROSITE" id="PS50977">
    <property type="entry name" value="HTH_TETR_2"/>
    <property type="match status" value="1"/>
</dbReference>
<proteinExistence type="predicted"/>
<dbReference type="Gene3D" id="1.10.10.60">
    <property type="entry name" value="Homeodomain-like"/>
    <property type="match status" value="1"/>
</dbReference>
<evidence type="ECO:0000313" key="7">
    <source>
        <dbReference type="Proteomes" id="UP000334990"/>
    </source>
</evidence>
<dbReference type="GO" id="GO:0003700">
    <property type="term" value="F:DNA-binding transcription factor activity"/>
    <property type="evidence" value="ECO:0007669"/>
    <property type="project" value="TreeGrafter"/>
</dbReference>
<keyword evidence="2 4" id="KW-0238">DNA-binding</keyword>
<dbReference type="GO" id="GO:0000976">
    <property type="term" value="F:transcription cis-regulatory region binding"/>
    <property type="evidence" value="ECO:0007669"/>
    <property type="project" value="TreeGrafter"/>
</dbReference>
<evidence type="ECO:0000259" key="5">
    <source>
        <dbReference type="PROSITE" id="PS50977"/>
    </source>
</evidence>
<evidence type="ECO:0000256" key="4">
    <source>
        <dbReference type="PROSITE-ProRule" id="PRU00335"/>
    </source>
</evidence>
<keyword evidence="7" id="KW-1185">Reference proteome</keyword>
<accession>A0A5M3WD98</accession>
<dbReference type="OrthoDB" id="2570341at2"/>
<name>A0A5M3WD98_9ACTN</name>
<dbReference type="EMBL" id="BLAD01000141">
    <property type="protein sequence ID" value="GES06240.1"/>
    <property type="molecule type" value="Genomic_DNA"/>
</dbReference>
<dbReference type="Pfam" id="PF00440">
    <property type="entry name" value="TetR_N"/>
    <property type="match status" value="1"/>
</dbReference>